<feature type="transmembrane region" description="Helical" evidence="2">
    <location>
        <begin position="132"/>
        <end position="153"/>
    </location>
</feature>
<evidence type="ECO:0000313" key="4">
    <source>
        <dbReference type="Proteomes" id="UP000516320"/>
    </source>
</evidence>
<dbReference type="AlphaFoldDB" id="A0A7H0SKZ0"/>
<feature type="region of interest" description="Disordered" evidence="1">
    <location>
        <begin position="93"/>
        <end position="122"/>
    </location>
</feature>
<protein>
    <submittedName>
        <fullName evidence="3">Uncharacterized protein</fullName>
    </submittedName>
</protein>
<organism evidence="3 4">
    <name type="scientific">Corynebacterium poyangense</name>
    <dbReference type="NCBI Taxonomy" id="2684405"/>
    <lineage>
        <taxon>Bacteria</taxon>
        <taxon>Bacillati</taxon>
        <taxon>Actinomycetota</taxon>
        <taxon>Actinomycetes</taxon>
        <taxon>Mycobacteriales</taxon>
        <taxon>Corynebacteriaceae</taxon>
        <taxon>Corynebacterium</taxon>
    </lineage>
</organism>
<feature type="compositionally biased region" description="Basic residues" evidence="1">
    <location>
        <begin position="103"/>
        <end position="122"/>
    </location>
</feature>
<evidence type="ECO:0000256" key="1">
    <source>
        <dbReference type="SAM" id="MobiDB-lite"/>
    </source>
</evidence>
<sequence length="232" mass="25842">MNLSTIRLASSGVRTAWNTFNDYRQRKAVEAYDALSEAAGEIDLESLKDRGSDILQESRKEAGRVTQAARIRLSKALDTATEQGKDLAEQGKELLGQADKSSKKARKKAEKKAAKVRKKANKKFGRNQKGSWIGWVLALILGLVAGFVAWILFGKKDEAGTQPPRVEEYSSEEGEESHLVYSTTTPEGEDVKQEKVDPDEFLTSLDEQLHQHQESTGKHALIEDPQDRDDTK</sequence>
<gene>
    <name evidence="3" type="ORF">GP475_00155</name>
</gene>
<keyword evidence="2" id="KW-0472">Membrane</keyword>
<evidence type="ECO:0000256" key="2">
    <source>
        <dbReference type="SAM" id="Phobius"/>
    </source>
</evidence>
<accession>A0A7H0SKZ0</accession>
<evidence type="ECO:0000313" key="3">
    <source>
        <dbReference type="EMBL" id="QNQ89215.1"/>
    </source>
</evidence>
<name>A0A7H0SKZ0_9CORY</name>
<feature type="compositionally biased region" description="Basic and acidic residues" evidence="1">
    <location>
        <begin position="189"/>
        <end position="198"/>
    </location>
</feature>
<reference evidence="3 4" key="1">
    <citation type="submission" date="2019-12" db="EMBL/GenBank/DDBJ databases">
        <title>Corynebacterium sp. nov., isolated from feces of the Anser Albifrons in China.</title>
        <authorList>
            <person name="Liu Q."/>
        </authorList>
    </citation>
    <scope>NUCLEOTIDE SEQUENCE [LARGE SCALE GENOMIC DNA]</scope>
    <source>
        <strain evidence="3 4">4H37-19</strain>
    </source>
</reference>
<feature type="compositionally biased region" description="Basic and acidic residues" evidence="1">
    <location>
        <begin position="207"/>
        <end position="222"/>
    </location>
</feature>
<keyword evidence="4" id="KW-1185">Reference proteome</keyword>
<keyword evidence="2" id="KW-1133">Transmembrane helix</keyword>
<proteinExistence type="predicted"/>
<feature type="region of interest" description="Disordered" evidence="1">
    <location>
        <begin position="160"/>
        <end position="232"/>
    </location>
</feature>
<dbReference type="KEGG" id="cpoy:GP475_00155"/>
<dbReference type="EMBL" id="CP046884">
    <property type="protein sequence ID" value="QNQ89215.1"/>
    <property type="molecule type" value="Genomic_DNA"/>
</dbReference>
<keyword evidence="2" id="KW-0812">Transmembrane</keyword>
<dbReference type="RefSeq" id="WP_187974670.1">
    <property type="nucleotide sequence ID" value="NZ_CP046884.1"/>
</dbReference>
<dbReference type="Proteomes" id="UP000516320">
    <property type="component" value="Chromosome"/>
</dbReference>